<name>A0A3Q2ZFS4_HIPCM</name>
<evidence type="ECO:0000313" key="4">
    <source>
        <dbReference type="Proteomes" id="UP000264820"/>
    </source>
</evidence>
<organism evidence="3 4">
    <name type="scientific">Hippocampus comes</name>
    <name type="common">Tiger tail seahorse</name>
    <dbReference type="NCBI Taxonomy" id="109280"/>
    <lineage>
        <taxon>Eukaryota</taxon>
        <taxon>Metazoa</taxon>
        <taxon>Chordata</taxon>
        <taxon>Craniata</taxon>
        <taxon>Vertebrata</taxon>
        <taxon>Euteleostomi</taxon>
        <taxon>Actinopterygii</taxon>
        <taxon>Neopterygii</taxon>
        <taxon>Teleostei</taxon>
        <taxon>Neoteleostei</taxon>
        <taxon>Acanthomorphata</taxon>
        <taxon>Syngnathiaria</taxon>
        <taxon>Syngnathiformes</taxon>
        <taxon>Syngnathoidei</taxon>
        <taxon>Syngnathidae</taxon>
        <taxon>Hippocampus</taxon>
    </lineage>
</organism>
<dbReference type="AlphaFoldDB" id="A0A3Q2ZFS4"/>
<evidence type="ECO:0000259" key="2">
    <source>
        <dbReference type="PROSITE" id="PS51497"/>
    </source>
</evidence>
<dbReference type="Proteomes" id="UP000264820">
    <property type="component" value="Unplaced"/>
</dbReference>
<evidence type="ECO:0000256" key="1">
    <source>
        <dbReference type="SAM" id="MobiDB-lite"/>
    </source>
</evidence>
<dbReference type="PANTHER" id="PTHR36291">
    <property type="entry name" value="UBAP1-MVB12-ASSOCIATED (UMA)-DOMAIN CONTAINING PROTEIN 1"/>
    <property type="match status" value="1"/>
</dbReference>
<dbReference type="PANTHER" id="PTHR36291:SF1">
    <property type="entry name" value="UBAP1-MVB12-ASSOCIATED (UMA)-DOMAIN CONTAINING PROTEIN 1"/>
    <property type="match status" value="1"/>
</dbReference>
<dbReference type="InterPro" id="IPR053292">
    <property type="entry name" value="UBAP1-MVB12_assoc_domain"/>
</dbReference>
<reference evidence="3" key="2">
    <citation type="submission" date="2025-09" db="UniProtKB">
        <authorList>
            <consortium name="Ensembl"/>
        </authorList>
    </citation>
    <scope>IDENTIFICATION</scope>
</reference>
<keyword evidence="4" id="KW-1185">Reference proteome</keyword>
<evidence type="ECO:0000313" key="3">
    <source>
        <dbReference type="Ensembl" id="ENSHCOP00000025123.1"/>
    </source>
</evidence>
<feature type="region of interest" description="Disordered" evidence="1">
    <location>
        <begin position="32"/>
        <end position="62"/>
    </location>
</feature>
<dbReference type="GeneTree" id="ENSGT00940000173153"/>
<protein>
    <recommendedName>
        <fullName evidence="2">UMA domain-containing protein</fullName>
    </recommendedName>
</protein>
<dbReference type="InterPro" id="IPR023340">
    <property type="entry name" value="UMA"/>
</dbReference>
<sequence length="116" mass="12905">ATVKVSDWPDTARHRVPPPEAWLAHTIRLGGRTKRNKSSHTAPSLTNLEDRSSVVETSSPAPDLLGDIPFALAPHVQAMQRGFSYIPDILLSKDMNSNLTYFQYDFTLEKSVLLNS</sequence>
<proteinExistence type="predicted"/>
<dbReference type="PROSITE" id="PS51497">
    <property type="entry name" value="UMA"/>
    <property type="match status" value="1"/>
</dbReference>
<feature type="domain" description="UMA" evidence="2">
    <location>
        <begin position="65"/>
        <end position="113"/>
    </location>
</feature>
<reference evidence="3" key="1">
    <citation type="submission" date="2025-08" db="UniProtKB">
        <authorList>
            <consortium name="Ensembl"/>
        </authorList>
    </citation>
    <scope>IDENTIFICATION</scope>
</reference>
<accession>A0A3Q2ZFS4</accession>
<dbReference type="Ensembl" id="ENSHCOT00000019017.1">
    <property type="protein sequence ID" value="ENSHCOP00000025123.1"/>
    <property type="gene ID" value="ENSHCOG00000015060.1"/>
</dbReference>